<reference evidence="6 7" key="1">
    <citation type="submission" date="2012-12" db="EMBL/GenBank/DDBJ databases">
        <title>Whole genome shotgun sequence of Gordonia aichiensis NBRC 108223.</title>
        <authorList>
            <person name="Isaki-Nakamura S."/>
            <person name="Hosoyama A."/>
            <person name="Tsuchikane K."/>
            <person name="Ando Y."/>
            <person name="Baba S."/>
            <person name="Ohji S."/>
            <person name="Hamada M."/>
            <person name="Tamura T."/>
            <person name="Yamazoe A."/>
            <person name="Yamazaki S."/>
            <person name="Fujita N."/>
        </authorList>
    </citation>
    <scope>NUCLEOTIDE SEQUENCE [LARGE SCALE GENOMIC DNA]</scope>
    <source>
        <strain evidence="6 7">NBRC 108223</strain>
    </source>
</reference>
<keyword evidence="1" id="KW-0805">Transcription regulation</keyword>
<organism evidence="6 7">
    <name type="scientific">Gordonia aichiensis NBRC 108223</name>
    <dbReference type="NCBI Taxonomy" id="1220583"/>
    <lineage>
        <taxon>Bacteria</taxon>
        <taxon>Bacillati</taxon>
        <taxon>Actinomycetota</taxon>
        <taxon>Actinomycetes</taxon>
        <taxon>Mycobacteriales</taxon>
        <taxon>Gordoniaceae</taxon>
        <taxon>Gordonia</taxon>
    </lineage>
</organism>
<evidence type="ECO:0000256" key="1">
    <source>
        <dbReference type="ARBA" id="ARBA00023015"/>
    </source>
</evidence>
<dbReference type="eggNOG" id="COG1414">
    <property type="taxonomic scope" value="Bacteria"/>
</dbReference>
<dbReference type="Pfam" id="PF09339">
    <property type="entry name" value="HTH_IclR"/>
    <property type="match status" value="1"/>
</dbReference>
<feature type="domain" description="HTH iclR-type" evidence="4">
    <location>
        <begin position="13"/>
        <end position="72"/>
    </location>
</feature>
<evidence type="ECO:0000256" key="2">
    <source>
        <dbReference type="ARBA" id="ARBA00023125"/>
    </source>
</evidence>
<dbReference type="EMBL" id="BANR01000008">
    <property type="protein sequence ID" value="GAC49018.1"/>
    <property type="molecule type" value="Genomic_DNA"/>
</dbReference>
<dbReference type="InterPro" id="IPR050707">
    <property type="entry name" value="HTH_MetabolicPath_Reg"/>
</dbReference>
<dbReference type="InterPro" id="IPR014757">
    <property type="entry name" value="Tscrpt_reg_IclR_C"/>
</dbReference>
<dbReference type="InterPro" id="IPR029016">
    <property type="entry name" value="GAF-like_dom_sf"/>
</dbReference>
<dbReference type="SMART" id="SM00346">
    <property type="entry name" value="HTH_ICLR"/>
    <property type="match status" value="1"/>
</dbReference>
<evidence type="ECO:0000313" key="6">
    <source>
        <dbReference type="EMBL" id="GAC49018.1"/>
    </source>
</evidence>
<feature type="domain" description="IclR-ED" evidence="5">
    <location>
        <begin position="73"/>
        <end position="241"/>
    </location>
</feature>
<dbReference type="Pfam" id="PF01614">
    <property type="entry name" value="IclR_C"/>
    <property type="match status" value="1"/>
</dbReference>
<name>L7KMW3_9ACTN</name>
<evidence type="ECO:0000259" key="5">
    <source>
        <dbReference type="PROSITE" id="PS51078"/>
    </source>
</evidence>
<dbReference type="PANTHER" id="PTHR30136">
    <property type="entry name" value="HELIX-TURN-HELIX TRANSCRIPTIONAL REGULATOR, ICLR FAMILY"/>
    <property type="match status" value="1"/>
</dbReference>
<keyword evidence="2" id="KW-0238">DNA-binding</keyword>
<dbReference type="GO" id="GO:0045892">
    <property type="term" value="P:negative regulation of DNA-templated transcription"/>
    <property type="evidence" value="ECO:0007669"/>
    <property type="project" value="TreeGrafter"/>
</dbReference>
<dbReference type="PROSITE" id="PS51077">
    <property type="entry name" value="HTH_ICLR"/>
    <property type="match status" value="1"/>
</dbReference>
<dbReference type="AlphaFoldDB" id="L7KMW3"/>
<dbReference type="InterPro" id="IPR036390">
    <property type="entry name" value="WH_DNA-bd_sf"/>
</dbReference>
<protein>
    <submittedName>
        <fullName evidence="6">Putative IclR family transcriptional regulator</fullName>
    </submittedName>
</protein>
<dbReference type="OrthoDB" id="4319317at2"/>
<evidence type="ECO:0000259" key="4">
    <source>
        <dbReference type="PROSITE" id="PS51077"/>
    </source>
</evidence>
<dbReference type="PANTHER" id="PTHR30136:SF39">
    <property type="entry name" value="TRANSCRIPTIONAL REGULATORY PROTEIN"/>
    <property type="match status" value="1"/>
</dbReference>
<dbReference type="RefSeq" id="WP_005174794.1">
    <property type="nucleotide sequence ID" value="NZ_BANR01000008.1"/>
</dbReference>
<dbReference type="GO" id="GO:0003700">
    <property type="term" value="F:DNA-binding transcription factor activity"/>
    <property type="evidence" value="ECO:0007669"/>
    <property type="project" value="TreeGrafter"/>
</dbReference>
<dbReference type="SUPFAM" id="SSF55781">
    <property type="entry name" value="GAF domain-like"/>
    <property type="match status" value="1"/>
</dbReference>
<comment type="caution">
    <text evidence="6">The sequence shown here is derived from an EMBL/GenBank/DDBJ whole genome shotgun (WGS) entry which is preliminary data.</text>
</comment>
<dbReference type="Gene3D" id="3.30.450.40">
    <property type="match status" value="1"/>
</dbReference>
<keyword evidence="7" id="KW-1185">Reference proteome</keyword>
<sequence length="245" mass="26046">MGKDSAPDPQSGIGVLDKSVIVLRAIAEAPANLTELCERTNLPRATAHRLAVGLETHRLLARNAAGRWYPGPALSELASSAHDPIQEAALMVLPRLREITGESVQVYRREGSERVCIAAMEPPTGLRDTVPVGTRFPMSAGSAAKVLLAWAEPSTQRALLHDSVFSDRALYEIRRRGWAQSAGERAAGVASVSAPVRDANGDVVAAISVSGPIDRMGRRPGARWAADLLAAAEAIQKRLLPTARG</sequence>
<gene>
    <name evidence="6" type="ORF">GOACH_08_00810</name>
</gene>
<dbReference type="InterPro" id="IPR036388">
    <property type="entry name" value="WH-like_DNA-bd_sf"/>
</dbReference>
<accession>L7KMW3</accession>
<dbReference type="Proteomes" id="UP000010988">
    <property type="component" value="Unassembled WGS sequence"/>
</dbReference>
<proteinExistence type="predicted"/>
<dbReference type="STRING" id="1220583.GOACH_08_00810"/>
<dbReference type="GO" id="GO:0003677">
    <property type="term" value="F:DNA binding"/>
    <property type="evidence" value="ECO:0007669"/>
    <property type="project" value="UniProtKB-KW"/>
</dbReference>
<dbReference type="SUPFAM" id="SSF46785">
    <property type="entry name" value="Winged helix' DNA-binding domain"/>
    <property type="match status" value="1"/>
</dbReference>
<dbReference type="PROSITE" id="PS51078">
    <property type="entry name" value="ICLR_ED"/>
    <property type="match status" value="1"/>
</dbReference>
<dbReference type="InterPro" id="IPR005471">
    <property type="entry name" value="Tscrpt_reg_IclR_N"/>
</dbReference>
<evidence type="ECO:0000313" key="7">
    <source>
        <dbReference type="Proteomes" id="UP000010988"/>
    </source>
</evidence>
<dbReference type="Gene3D" id="1.10.10.10">
    <property type="entry name" value="Winged helix-like DNA-binding domain superfamily/Winged helix DNA-binding domain"/>
    <property type="match status" value="1"/>
</dbReference>
<keyword evidence="3" id="KW-0804">Transcription</keyword>
<evidence type="ECO:0000256" key="3">
    <source>
        <dbReference type="ARBA" id="ARBA00023163"/>
    </source>
</evidence>